<feature type="DNA-binding region" description="H-T-H motif" evidence="4">
    <location>
        <begin position="23"/>
        <end position="42"/>
    </location>
</feature>
<dbReference type="PANTHER" id="PTHR30055">
    <property type="entry name" value="HTH-TYPE TRANSCRIPTIONAL REGULATOR RUTR"/>
    <property type="match status" value="1"/>
</dbReference>
<dbReference type="GO" id="GO:0000976">
    <property type="term" value="F:transcription cis-regulatory region binding"/>
    <property type="evidence" value="ECO:0007669"/>
    <property type="project" value="TreeGrafter"/>
</dbReference>
<evidence type="ECO:0000256" key="3">
    <source>
        <dbReference type="ARBA" id="ARBA00023163"/>
    </source>
</evidence>
<evidence type="ECO:0000256" key="4">
    <source>
        <dbReference type="PROSITE-ProRule" id="PRU00335"/>
    </source>
</evidence>
<accession>A0A857DIR7</accession>
<evidence type="ECO:0000256" key="2">
    <source>
        <dbReference type="ARBA" id="ARBA00023125"/>
    </source>
</evidence>
<keyword evidence="3" id="KW-0804">Transcription</keyword>
<keyword evidence="1" id="KW-0805">Transcription regulation</keyword>
<protein>
    <submittedName>
        <fullName evidence="6">TetR family transcriptional regulator</fullName>
    </submittedName>
</protein>
<organism evidence="6 7">
    <name type="scientific">Dehalobacter restrictus</name>
    <dbReference type="NCBI Taxonomy" id="55583"/>
    <lineage>
        <taxon>Bacteria</taxon>
        <taxon>Bacillati</taxon>
        <taxon>Bacillota</taxon>
        <taxon>Clostridia</taxon>
        <taxon>Eubacteriales</taxon>
        <taxon>Desulfitobacteriaceae</taxon>
        <taxon>Dehalobacter</taxon>
    </lineage>
</organism>
<dbReference type="Gene3D" id="1.10.10.60">
    <property type="entry name" value="Homeodomain-like"/>
    <property type="match status" value="1"/>
</dbReference>
<dbReference type="SUPFAM" id="SSF48498">
    <property type="entry name" value="Tetracyclin repressor-like, C-terminal domain"/>
    <property type="match status" value="1"/>
</dbReference>
<evidence type="ECO:0000313" key="6">
    <source>
        <dbReference type="EMBL" id="QHA00621.1"/>
    </source>
</evidence>
<dbReference type="InterPro" id="IPR009057">
    <property type="entry name" value="Homeodomain-like_sf"/>
</dbReference>
<dbReference type="PROSITE" id="PS50977">
    <property type="entry name" value="HTH_TETR_2"/>
    <property type="match status" value="1"/>
</dbReference>
<dbReference type="RefSeq" id="WP_019226098.1">
    <property type="nucleotide sequence ID" value="NZ_CP046996.1"/>
</dbReference>
<dbReference type="InterPro" id="IPR001647">
    <property type="entry name" value="HTH_TetR"/>
</dbReference>
<dbReference type="PANTHER" id="PTHR30055:SF238">
    <property type="entry name" value="MYCOFACTOCIN BIOSYNTHESIS TRANSCRIPTIONAL REGULATOR MFTR-RELATED"/>
    <property type="match status" value="1"/>
</dbReference>
<dbReference type="AlphaFoldDB" id="A0A857DIR7"/>
<dbReference type="GO" id="GO:0003700">
    <property type="term" value="F:DNA-binding transcription factor activity"/>
    <property type="evidence" value="ECO:0007669"/>
    <property type="project" value="TreeGrafter"/>
</dbReference>
<dbReference type="EMBL" id="CP046996">
    <property type="protein sequence ID" value="QHA00621.1"/>
    <property type="molecule type" value="Genomic_DNA"/>
</dbReference>
<sequence length="185" mass="21597">METKQKLMDSAFRLFADKGTEFSLTEVASEVGIQKASIYAHFSSKEDLLYAVINREINQYFLEINEHCDDLKSMFVMIFDYYDKSLTKLYFWKRLLLFPPKAFAETLIAKIHCLSEERFQMVKDIIQTNMDKGVIRCQDPESVAISYTAMTHGLLSSILIYQPEDVTVHFEEIWENFWRGICSNG</sequence>
<evidence type="ECO:0000313" key="7">
    <source>
        <dbReference type="Proteomes" id="UP000430508"/>
    </source>
</evidence>
<gene>
    <name evidence="6" type="ORF">GQ588_08245</name>
</gene>
<dbReference type="Gene3D" id="1.10.357.10">
    <property type="entry name" value="Tetracycline Repressor, domain 2"/>
    <property type="match status" value="1"/>
</dbReference>
<evidence type="ECO:0000259" key="5">
    <source>
        <dbReference type="PROSITE" id="PS50977"/>
    </source>
</evidence>
<proteinExistence type="predicted"/>
<dbReference type="Proteomes" id="UP000430508">
    <property type="component" value="Chromosome"/>
</dbReference>
<dbReference type="InterPro" id="IPR036271">
    <property type="entry name" value="Tet_transcr_reg_TetR-rel_C_sf"/>
</dbReference>
<dbReference type="InterPro" id="IPR050109">
    <property type="entry name" value="HTH-type_TetR-like_transc_reg"/>
</dbReference>
<dbReference type="SUPFAM" id="SSF46689">
    <property type="entry name" value="Homeodomain-like"/>
    <property type="match status" value="1"/>
</dbReference>
<keyword evidence="2 4" id="KW-0238">DNA-binding</keyword>
<name>A0A857DIR7_9FIRM</name>
<feature type="domain" description="HTH tetR-type" evidence="5">
    <location>
        <begin position="1"/>
        <end position="60"/>
    </location>
</feature>
<evidence type="ECO:0000256" key="1">
    <source>
        <dbReference type="ARBA" id="ARBA00023015"/>
    </source>
</evidence>
<dbReference type="PRINTS" id="PR00455">
    <property type="entry name" value="HTHTETR"/>
</dbReference>
<reference evidence="6 7" key="1">
    <citation type="submission" date="2019-12" db="EMBL/GenBank/DDBJ databases">
        <title>Sequence classification of anaerobic respiratory reductive dehalogenases: First we see many, then we see few.</title>
        <authorList>
            <person name="Molenda O."/>
            <person name="Puentes Jacome L.A."/>
            <person name="Cao X."/>
            <person name="Nesbo C.L."/>
            <person name="Tang S."/>
            <person name="Morson N."/>
            <person name="Patron J."/>
            <person name="Lomheim L."/>
            <person name="Wishart D.S."/>
            <person name="Edwards E.A."/>
        </authorList>
    </citation>
    <scope>NUCLEOTIDE SEQUENCE [LARGE SCALE GENOMIC DNA]</scope>
    <source>
        <strain evidence="6 7">12DCA</strain>
    </source>
</reference>
<dbReference type="Pfam" id="PF00440">
    <property type="entry name" value="TetR_N"/>
    <property type="match status" value="1"/>
</dbReference>